<dbReference type="NCBIfam" id="TIGR04474">
    <property type="entry name" value="tcm_partner"/>
    <property type="match status" value="1"/>
</dbReference>
<dbReference type="InterPro" id="IPR031009">
    <property type="entry name" value="Tcm_partner"/>
</dbReference>
<sequence length="301" mass="34985">MTWNKNVLKEPPGNEWGGTWTHKKLQAFSKYVWAYLAIMKKYNYWQTIYFDGFAGSGTRNKETKTELYKQLSLTEDEENLYKGAAELILNTSIEHQFDFYYFIDLNESSLEKLKATLQKLDAAKNKKLVFKPGDSNQWIKELATVMKTHPSKYASLILLDPFGMQINWESIAALKDTRSDVWILVPTGVIVNRLLDKAGKLTHLDKLQSFFGLNEEEIRSRFYKKEHKQTLFGDEEVVEKVSRPIELIAEIYIERLKTIWKEVTDKPLVLKNSMNTPIFHFVFASNNKNAVKIAKDIIKSI</sequence>
<evidence type="ECO:0000313" key="1">
    <source>
        <dbReference type="EMBL" id="MEX6687176.1"/>
    </source>
</evidence>
<accession>A0ABV3ZBC9</accession>
<dbReference type="EMBL" id="JAULBC010000002">
    <property type="protein sequence ID" value="MEX6687176.1"/>
    <property type="molecule type" value="Genomic_DNA"/>
</dbReference>
<proteinExistence type="predicted"/>
<protein>
    <submittedName>
        <fullName evidence="1">Three-Cys-motif partner protein TcmP</fullName>
    </submittedName>
</protein>
<organism evidence="1 2">
    <name type="scientific">Danxiaibacter flavus</name>
    <dbReference type="NCBI Taxonomy" id="3049108"/>
    <lineage>
        <taxon>Bacteria</taxon>
        <taxon>Pseudomonadati</taxon>
        <taxon>Bacteroidota</taxon>
        <taxon>Chitinophagia</taxon>
        <taxon>Chitinophagales</taxon>
        <taxon>Chitinophagaceae</taxon>
        <taxon>Danxiaibacter</taxon>
    </lineage>
</organism>
<dbReference type="Proteomes" id="UP001560573">
    <property type="component" value="Unassembled WGS sequence"/>
</dbReference>
<dbReference type="RefSeq" id="WP_369328580.1">
    <property type="nucleotide sequence ID" value="NZ_JAULBC010000002.1"/>
</dbReference>
<evidence type="ECO:0000313" key="2">
    <source>
        <dbReference type="Proteomes" id="UP001560573"/>
    </source>
</evidence>
<name>A0ABV3ZBC9_9BACT</name>
<gene>
    <name evidence="1" type="primary">tcmP</name>
    <name evidence="1" type="ORF">QTN47_06700</name>
</gene>
<keyword evidence="2" id="KW-1185">Reference proteome</keyword>
<comment type="caution">
    <text evidence="1">The sequence shown here is derived from an EMBL/GenBank/DDBJ whole genome shotgun (WGS) entry which is preliminary data.</text>
</comment>
<reference evidence="1 2" key="1">
    <citation type="submission" date="2023-07" db="EMBL/GenBank/DDBJ databases">
        <authorList>
            <person name="Lian W.-H."/>
        </authorList>
    </citation>
    <scope>NUCLEOTIDE SEQUENCE [LARGE SCALE GENOMIC DNA]</scope>
    <source>
        <strain evidence="1 2">SYSU DXS3180</strain>
    </source>
</reference>